<evidence type="ECO:0000256" key="2">
    <source>
        <dbReference type="ARBA" id="ARBA00022692"/>
    </source>
</evidence>
<feature type="transmembrane region" description="Helical" evidence="5">
    <location>
        <begin position="127"/>
        <end position="149"/>
    </location>
</feature>
<protein>
    <submittedName>
        <fullName evidence="6">ZIP family metal transporter</fullName>
    </submittedName>
</protein>
<feature type="transmembrane region" description="Helical" evidence="5">
    <location>
        <begin position="194"/>
        <end position="212"/>
    </location>
</feature>
<dbReference type="EMBL" id="JAFHAP010000008">
    <property type="protein sequence ID" value="MBN2909837.1"/>
    <property type="molecule type" value="Genomic_DNA"/>
</dbReference>
<dbReference type="Pfam" id="PF02535">
    <property type="entry name" value="Zip"/>
    <property type="match status" value="1"/>
</dbReference>
<accession>A0ABS2WJX4</accession>
<keyword evidence="2 5" id="KW-0812">Transmembrane</keyword>
<keyword evidence="7" id="KW-1185">Reference proteome</keyword>
<dbReference type="PANTHER" id="PTHR11040:SF44">
    <property type="entry name" value="PROTEIN ZNTC-RELATED"/>
    <property type="match status" value="1"/>
</dbReference>
<dbReference type="Proteomes" id="UP001177120">
    <property type="component" value="Unassembled WGS sequence"/>
</dbReference>
<dbReference type="InterPro" id="IPR003689">
    <property type="entry name" value="ZIP"/>
</dbReference>
<keyword evidence="3 5" id="KW-1133">Transmembrane helix</keyword>
<feature type="transmembrane region" description="Helical" evidence="5">
    <location>
        <begin position="224"/>
        <end position="245"/>
    </location>
</feature>
<feature type="transmembrane region" description="Helical" evidence="5">
    <location>
        <begin position="36"/>
        <end position="57"/>
    </location>
</feature>
<proteinExistence type="predicted"/>
<reference evidence="6" key="1">
    <citation type="journal article" date="2024" name="Int. J. Syst. Evol. Microbiol.">
        <title>Polycladomyces zharkentensis sp. nov., a novel thermophilic cellulose- and starch-degrading member of the Bacillota from a geothermal aquifer in Kazakhstan.</title>
        <authorList>
            <person name="Mashzhan A."/>
            <person name="Kistaubayeva A."/>
            <person name="Javier-Lopez R."/>
            <person name="Bissenova U."/>
            <person name="Bissenbay A."/>
            <person name="Birkeland N.K."/>
        </authorList>
    </citation>
    <scope>NUCLEOTIDE SEQUENCE</scope>
    <source>
        <strain evidence="6">ZKZ2T</strain>
    </source>
</reference>
<comment type="subcellular location">
    <subcellularLocation>
        <location evidence="1">Membrane</location>
        <topology evidence="1">Multi-pass membrane protein</topology>
    </subcellularLocation>
</comment>
<organism evidence="6 7">
    <name type="scientific">Polycladomyces zharkentensis</name>
    <dbReference type="NCBI Taxonomy" id="2807616"/>
    <lineage>
        <taxon>Bacteria</taxon>
        <taxon>Bacillati</taxon>
        <taxon>Bacillota</taxon>
        <taxon>Bacilli</taxon>
        <taxon>Bacillales</taxon>
        <taxon>Thermoactinomycetaceae</taxon>
        <taxon>Polycladomyces</taxon>
    </lineage>
</organism>
<comment type="caution">
    <text evidence="6">The sequence shown here is derived from an EMBL/GenBank/DDBJ whole genome shotgun (WGS) entry which is preliminary data.</text>
</comment>
<evidence type="ECO:0000313" key="6">
    <source>
        <dbReference type="EMBL" id="MBN2909837.1"/>
    </source>
</evidence>
<feature type="transmembrane region" description="Helical" evidence="5">
    <location>
        <begin position="100"/>
        <end position="121"/>
    </location>
</feature>
<evidence type="ECO:0000313" key="7">
    <source>
        <dbReference type="Proteomes" id="UP001177120"/>
    </source>
</evidence>
<feature type="transmembrane region" description="Helical" evidence="5">
    <location>
        <begin position="6"/>
        <end position="24"/>
    </location>
</feature>
<sequence>MAGALGWTLLAAFGYVIGGSMVWFKKSWSSQGLTTLVALSTGLLLAVAIGGMLPHGLSESPSQAPWLLVGMLAAFTFQRWHTKHRLSSKTEMDRRQGAVWSVLSGMGIHAYFEGFAIGAGFHVDPHFGIVVLLALVLHKIPEGVAISTLTMAGFQERKKAVGAAGILGICTVFGTVTALWIVDLPWLQGQFSGIALLFSAGILLYVVGTELWPAVNRMEHSQTVWWFLSGILLYYLLGWGSTLIAPIHHHDAGATANPHHSQDAGHHHLHPVEIPKGKPIPIVHLQVHRDSESGWNLHVQTKHFQFTPELINGPNRIGEGHMHLFVDGNKIARLYGPWYHLDNLGPGKHEIRVEPVTNQHAPYVHNGKKIEDATIVIEK</sequence>
<evidence type="ECO:0000256" key="5">
    <source>
        <dbReference type="SAM" id="Phobius"/>
    </source>
</evidence>
<feature type="transmembrane region" description="Helical" evidence="5">
    <location>
        <begin position="63"/>
        <end position="80"/>
    </location>
</feature>
<feature type="transmembrane region" description="Helical" evidence="5">
    <location>
        <begin position="161"/>
        <end position="182"/>
    </location>
</feature>
<dbReference type="RefSeq" id="WP_205495165.1">
    <property type="nucleotide sequence ID" value="NZ_JAFHAP010000008.1"/>
</dbReference>
<name>A0ABS2WJX4_9BACL</name>
<evidence type="ECO:0000256" key="4">
    <source>
        <dbReference type="ARBA" id="ARBA00023136"/>
    </source>
</evidence>
<keyword evidence="4 5" id="KW-0472">Membrane</keyword>
<evidence type="ECO:0000256" key="3">
    <source>
        <dbReference type="ARBA" id="ARBA00022989"/>
    </source>
</evidence>
<dbReference type="PANTHER" id="PTHR11040">
    <property type="entry name" value="ZINC/IRON TRANSPORTER"/>
    <property type="match status" value="1"/>
</dbReference>
<gene>
    <name evidence="6" type="ORF">JQC72_09905</name>
</gene>
<evidence type="ECO:0000256" key="1">
    <source>
        <dbReference type="ARBA" id="ARBA00004141"/>
    </source>
</evidence>